<evidence type="ECO:0000256" key="7">
    <source>
        <dbReference type="RuleBase" id="RU000417"/>
    </source>
</evidence>
<dbReference type="Gene3D" id="3.40.50.150">
    <property type="entry name" value="Vaccinia Virus protein VP39"/>
    <property type="match status" value="1"/>
</dbReference>
<dbReference type="CDD" id="cd00315">
    <property type="entry name" value="Cyt_C5_DNA_methylase"/>
    <property type="match status" value="1"/>
</dbReference>
<organism evidence="8 9">
    <name type="scientific">Spiroplasma citri</name>
    <dbReference type="NCBI Taxonomy" id="2133"/>
    <lineage>
        <taxon>Bacteria</taxon>
        <taxon>Bacillati</taxon>
        <taxon>Mycoplasmatota</taxon>
        <taxon>Mollicutes</taxon>
        <taxon>Entomoplasmatales</taxon>
        <taxon>Spiroplasmataceae</taxon>
        <taxon>Spiroplasma</taxon>
    </lineage>
</organism>
<dbReference type="NCBIfam" id="TIGR00675">
    <property type="entry name" value="dcm"/>
    <property type="match status" value="1"/>
</dbReference>
<dbReference type="AlphaFoldDB" id="A0AAJ4EKP7"/>
<dbReference type="InterPro" id="IPR029063">
    <property type="entry name" value="SAM-dependent_MTases_sf"/>
</dbReference>
<reference evidence="8 9" key="1">
    <citation type="submission" date="2019-11" db="EMBL/GenBank/DDBJ databases">
        <title>Whole genome sequencing and comparative genomics analyses of five strains of Spiroplasma citri.</title>
        <authorList>
            <person name="Yokomi R."/>
            <person name="Chen J."/>
            <person name="Rattner R."/>
            <person name="Vidalakis G."/>
        </authorList>
    </citation>
    <scope>NUCLEOTIDE SEQUENCE [LARGE SCALE GENOMIC DNA]</scope>
    <source>
        <strain evidence="8 9">BR12</strain>
    </source>
</reference>
<dbReference type="EMBL" id="CP046368">
    <property type="protein sequence ID" value="QIA69647.1"/>
    <property type="molecule type" value="Genomic_DNA"/>
</dbReference>
<dbReference type="InterPro" id="IPR050750">
    <property type="entry name" value="C5-MTase"/>
</dbReference>
<dbReference type="RefSeq" id="WP_164028524.1">
    <property type="nucleotide sequence ID" value="NZ_CP046368.1"/>
</dbReference>
<sequence length="331" mass="37581">MINLDKKYKKSLEKIKFIDLFAGIGGFRIALESFGAKCVFSSEIDSYAIQTYKENFNDIPRGDIRQISISEIPQHEILCAGFPCQPFSISGKQIGFNDSRGTLFFEIIKIVEHKRPLVLLLENVNNLTTHNKGKTFSIIIASLQKLKYNVFYNILNSSNFNVPQSRKRLYIIAINSEKNNYIFNFPKGNMNFKSVQDILENNINEKYFIDRKDISINYKKTKNSIISEKPVRIGTINKGGQGERIYSISSVGITLIAEGGGLASKTGAYYVNNRIRKLTPREAARMQGFPDNFKIVVGDSQAWKQFGNSITIDVLQHILKELIDQKIIGKE</sequence>
<evidence type="ECO:0000256" key="5">
    <source>
        <dbReference type="PROSITE-ProRule" id="PRU01016"/>
    </source>
</evidence>
<keyword evidence="2 5" id="KW-0808">Transferase</keyword>
<dbReference type="InterPro" id="IPR031303">
    <property type="entry name" value="C5_meth_CS"/>
</dbReference>
<dbReference type="REBASE" id="379219">
    <property type="entry name" value="M.SciBR12ORF9495P"/>
</dbReference>
<comment type="catalytic activity">
    <reaction evidence="7">
        <text>a 2'-deoxycytidine in DNA + S-adenosyl-L-methionine = a 5-methyl-2'-deoxycytidine in DNA + S-adenosyl-L-homocysteine + H(+)</text>
        <dbReference type="Rhea" id="RHEA:13681"/>
        <dbReference type="Rhea" id="RHEA-COMP:11369"/>
        <dbReference type="Rhea" id="RHEA-COMP:11370"/>
        <dbReference type="ChEBI" id="CHEBI:15378"/>
        <dbReference type="ChEBI" id="CHEBI:57856"/>
        <dbReference type="ChEBI" id="CHEBI:59789"/>
        <dbReference type="ChEBI" id="CHEBI:85452"/>
        <dbReference type="ChEBI" id="CHEBI:85454"/>
        <dbReference type="EC" id="2.1.1.37"/>
    </reaction>
</comment>
<feature type="active site" evidence="5">
    <location>
        <position position="84"/>
    </location>
</feature>
<dbReference type="GO" id="GO:0009307">
    <property type="term" value="P:DNA restriction-modification system"/>
    <property type="evidence" value="ECO:0007669"/>
    <property type="project" value="UniProtKB-KW"/>
</dbReference>
<evidence type="ECO:0000256" key="6">
    <source>
        <dbReference type="RuleBase" id="RU000416"/>
    </source>
</evidence>
<dbReference type="PANTHER" id="PTHR46098">
    <property type="entry name" value="TRNA (CYTOSINE(38)-C(5))-METHYLTRANSFERASE"/>
    <property type="match status" value="1"/>
</dbReference>
<dbReference type="PRINTS" id="PR00105">
    <property type="entry name" value="C5METTRFRASE"/>
</dbReference>
<keyword evidence="1 5" id="KW-0489">Methyltransferase</keyword>
<dbReference type="PANTHER" id="PTHR46098:SF1">
    <property type="entry name" value="TRNA (CYTOSINE(38)-C(5))-METHYLTRANSFERASE"/>
    <property type="match status" value="1"/>
</dbReference>
<dbReference type="PROSITE" id="PS00095">
    <property type="entry name" value="C5_MTASE_2"/>
    <property type="match status" value="1"/>
</dbReference>
<keyword evidence="4" id="KW-0680">Restriction system</keyword>
<dbReference type="EC" id="2.1.1.37" evidence="7"/>
<dbReference type="InterPro" id="IPR001525">
    <property type="entry name" value="C5_MeTfrase"/>
</dbReference>
<comment type="similarity">
    <text evidence="5 6">Belongs to the class I-like SAM-binding methyltransferase superfamily. C5-methyltransferase family.</text>
</comment>
<evidence type="ECO:0000256" key="3">
    <source>
        <dbReference type="ARBA" id="ARBA00022691"/>
    </source>
</evidence>
<dbReference type="PROSITE" id="PS00094">
    <property type="entry name" value="C5_MTASE_1"/>
    <property type="match status" value="1"/>
</dbReference>
<dbReference type="InterPro" id="IPR018117">
    <property type="entry name" value="C5_DNA_meth_AS"/>
</dbReference>
<evidence type="ECO:0000256" key="1">
    <source>
        <dbReference type="ARBA" id="ARBA00022603"/>
    </source>
</evidence>
<dbReference type="GO" id="GO:0032259">
    <property type="term" value="P:methylation"/>
    <property type="evidence" value="ECO:0007669"/>
    <property type="project" value="UniProtKB-KW"/>
</dbReference>
<proteinExistence type="inferred from homology"/>
<dbReference type="GO" id="GO:0003886">
    <property type="term" value="F:DNA (cytosine-5-)-methyltransferase activity"/>
    <property type="evidence" value="ECO:0007669"/>
    <property type="project" value="UniProtKB-EC"/>
</dbReference>
<evidence type="ECO:0000256" key="4">
    <source>
        <dbReference type="ARBA" id="ARBA00022747"/>
    </source>
</evidence>
<dbReference type="SUPFAM" id="SSF53335">
    <property type="entry name" value="S-adenosyl-L-methionine-dependent methyltransferases"/>
    <property type="match status" value="1"/>
</dbReference>
<evidence type="ECO:0000313" key="8">
    <source>
        <dbReference type="EMBL" id="QIA69647.1"/>
    </source>
</evidence>
<accession>A0AAJ4EKP7</accession>
<evidence type="ECO:0000313" key="9">
    <source>
        <dbReference type="Proteomes" id="UP000464735"/>
    </source>
</evidence>
<keyword evidence="3 5" id="KW-0949">S-adenosyl-L-methionine</keyword>
<protein>
    <recommendedName>
        <fullName evidence="7">Cytosine-specific methyltransferase</fullName>
        <ecNumber evidence="7">2.1.1.37</ecNumber>
    </recommendedName>
</protein>
<dbReference type="Gene3D" id="3.90.120.10">
    <property type="entry name" value="DNA Methylase, subunit A, domain 2"/>
    <property type="match status" value="1"/>
</dbReference>
<name>A0AAJ4EKP7_SPICI</name>
<evidence type="ECO:0000256" key="2">
    <source>
        <dbReference type="ARBA" id="ARBA00022679"/>
    </source>
</evidence>
<dbReference type="Pfam" id="PF00145">
    <property type="entry name" value="DNA_methylase"/>
    <property type="match status" value="1"/>
</dbReference>
<gene>
    <name evidence="8" type="primary">dcm</name>
    <name evidence="8" type="ORF">GL298_09495</name>
</gene>
<dbReference type="Proteomes" id="UP000464735">
    <property type="component" value="Chromosome"/>
</dbReference>
<dbReference type="PROSITE" id="PS51679">
    <property type="entry name" value="SAM_MT_C5"/>
    <property type="match status" value="1"/>
</dbReference>